<evidence type="ECO:0000313" key="1">
    <source>
        <dbReference type="EMBL" id="SHG23465.1"/>
    </source>
</evidence>
<name>A0A1M5I5A7_9BACI</name>
<accession>A0A1M5I5A7</accession>
<reference evidence="1 2" key="1">
    <citation type="submission" date="2016-11" db="EMBL/GenBank/DDBJ databases">
        <authorList>
            <person name="Jaros S."/>
            <person name="Januszkiewicz K."/>
            <person name="Wedrychowicz H."/>
        </authorList>
    </citation>
    <scope>NUCLEOTIDE SEQUENCE [LARGE SCALE GENOMIC DNA]</scope>
    <source>
        <strain evidence="1 2">IBRC-M 10683</strain>
    </source>
</reference>
<dbReference type="AlphaFoldDB" id="A0A1M5I5A7"/>
<protein>
    <submittedName>
        <fullName evidence="1">Uncharacterized protein</fullName>
    </submittedName>
</protein>
<dbReference type="OrthoDB" id="2704004at2"/>
<evidence type="ECO:0000313" key="2">
    <source>
        <dbReference type="Proteomes" id="UP000183988"/>
    </source>
</evidence>
<proteinExistence type="predicted"/>
<gene>
    <name evidence="1" type="ORF">SAMN05216225_102163</name>
</gene>
<keyword evidence="2" id="KW-1185">Reference proteome</keyword>
<dbReference type="Proteomes" id="UP000183988">
    <property type="component" value="Unassembled WGS sequence"/>
</dbReference>
<dbReference type="STRING" id="930117.SAMN05216225_102163"/>
<dbReference type="EMBL" id="FQVW01000021">
    <property type="protein sequence ID" value="SHG23465.1"/>
    <property type="molecule type" value="Genomic_DNA"/>
</dbReference>
<sequence length="117" mass="13853">MSYTRIEQRIQQEAPVLLEEKGYISPIDLLIKMDKLTAKQVEDWRHNRIPYLEKVISGNLKNLNHVLLTLRTFASRKNLKSSITVYKSWGKKPKKKLRFSKTGNPYMEKLYSTHYVK</sequence>
<organism evidence="1 2">
    <name type="scientific">Ornithinibacillus halophilus</name>
    <dbReference type="NCBI Taxonomy" id="930117"/>
    <lineage>
        <taxon>Bacteria</taxon>
        <taxon>Bacillati</taxon>
        <taxon>Bacillota</taxon>
        <taxon>Bacilli</taxon>
        <taxon>Bacillales</taxon>
        <taxon>Bacillaceae</taxon>
        <taxon>Ornithinibacillus</taxon>
    </lineage>
</organism>
<dbReference type="RefSeq" id="WP_072890535.1">
    <property type="nucleotide sequence ID" value="NZ_FQVW01000021.1"/>
</dbReference>